<gene>
    <name evidence="2" type="ORF">SCP_0204720</name>
</gene>
<dbReference type="PANTHER" id="PTHR14187:SF5">
    <property type="entry name" value="HEAT SHOCK 70 KDA PROTEIN 12A"/>
    <property type="match status" value="1"/>
</dbReference>
<evidence type="ECO:0000313" key="3">
    <source>
        <dbReference type="Proteomes" id="UP000287166"/>
    </source>
</evidence>
<dbReference type="OrthoDB" id="2963168at2759"/>
<sequence>MPLQPFSGMARKLVLAFDVSTTYSGIAYAILDPGEVPKIQGVTRFPGQENAAGDSKIQSILYYDRDGRVRAVGAEVALPSMNLQVEDEDLLFVEWFKLHLRPDFLDSGEVNKNVLPPLPLKKTVIDVFGDFLKYLFLCARRYITETHANGQQLWTSLENQIEIVLSHPNGWEGLQQTKMRRAAIAAGLIQDTPQDHNRIHFVTEGEEGQSVMIIDAGGGTVDLSTYTFTSVSLMSVEEISPPDCLMQGSIGVNARAHKYLEALLRNSKYGNPMDLKSMTDYFEKYTKPIFTNSNEPGYIRFGAMDCNDLAVKIRRGQFTLSGETVATFFEPSIKAITDTVKRQCQTAREPVKLAFLVGGFAASPWLFKRLQASLQQIHTNLVRPDSYTNKAIAEGAVSFYLEHFVAVRMARVTYGTPCLRPYDPNDKEHYQRWEKIITRPSGHLVLPDAFGSLLQKGMRMHDSDEVIHSFVKEAHEASLLDKISSEITCYRGKSKTPCWMDVEPERFSVLCTVYADISDVVKTENWGSNSMYYSQEFKIVLLCDLTELKAQLCWSENEEEKLGPAKIVYDDDAEVEVVVLTKPDAGLHFNARQAQVERFDIHEIAEDMLTRAPHLSDILSALLDADILLAWRRQRDHTKSKQRQKKVQQWRTRKESEPNEVPASEPEDVVNAETCSLDANMNTAETHHEDERERDRSHPGGSEVNADSDGGNGSHNMTMMTMDAEVDRMAVDSEEEYWGSDTVMEDAAAENAGQGASVENVQESSGVDNAQESAGIDNVESTGLGNAEDSEEEYWQDDMDPDVLEDPDDPESAYDQFEEKERRK</sequence>
<organism evidence="2 3">
    <name type="scientific">Sparassis crispa</name>
    <dbReference type="NCBI Taxonomy" id="139825"/>
    <lineage>
        <taxon>Eukaryota</taxon>
        <taxon>Fungi</taxon>
        <taxon>Dikarya</taxon>
        <taxon>Basidiomycota</taxon>
        <taxon>Agaricomycotina</taxon>
        <taxon>Agaricomycetes</taxon>
        <taxon>Polyporales</taxon>
        <taxon>Sparassidaceae</taxon>
        <taxon>Sparassis</taxon>
    </lineage>
</organism>
<dbReference type="AlphaFoldDB" id="A0A401GAS8"/>
<dbReference type="InParanoid" id="A0A401GAS8"/>
<feature type="region of interest" description="Disordered" evidence="1">
    <location>
        <begin position="735"/>
        <end position="824"/>
    </location>
</feature>
<name>A0A401GAS8_9APHY</name>
<dbReference type="GeneID" id="38776191"/>
<feature type="region of interest" description="Disordered" evidence="1">
    <location>
        <begin position="684"/>
        <end position="718"/>
    </location>
</feature>
<dbReference type="InterPro" id="IPR043129">
    <property type="entry name" value="ATPase_NBD"/>
</dbReference>
<evidence type="ECO:0000256" key="1">
    <source>
        <dbReference type="SAM" id="MobiDB-lite"/>
    </source>
</evidence>
<feature type="compositionally biased region" description="Basic and acidic residues" evidence="1">
    <location>
        <begin position="685"/>
        <end position="698"/>
    </location>
</feature>
<protein>
    <submittedName>
        <fullName evidence="2">Uncharacterized protein</fullName>
    </submittedName>
</protein>
<accession>A0A401GAS8</accession>
<keyword evidence="3" id="KW-1185">Reference proteome</keyword>
<dbReference type="RefSeq" id="XP_027610187.1">
    <property type="nucleotide sequence ID" value="XM_027754386.1"/>
</dbReference>
<comment type="caution">
    <text evidence="2">The sequence shown here is derived from an EMBL/GenBank/DDBJ whole genome shotgun (WGS) entry which is preliminary data.</text>
</comment>
<proteinExistence type="predicted"/>
<dbReference type="Gene3D" id="3.30.420.40">
    <property type="match status" value="1"/>
</dbReference>
<reference evidence="2 3" key="1">
    <citation type="journal article" date="2018" name="Sci. Rep.">
        <title>Genome sequence of the cauliflower mushroom Sparassis crispa (Hanabiratake) and its association with beneficial usage.</title>
        <authorList>
            <person name="Kiyama R."/>
            <person name="Furutani Y."/>
            <person name="Kawaguchi K."/>
            <person name="Nakanishi T."/>
        </authorList>
    </citation>
    <scope>NUCLEOTIDE SEQUENCE [LARGE SCALE GENOMIC DNA]</scope>
</reference>
<evidence type="ECO:0000313" key="2">
    <source>
        <dbReference type="EMBL" id="GBE79274.1"/>
    </source>
</evidence>
<feature type="compositionally biased region" description="Acidic residues" evidence="1">
    <location>
        <begin position="788"/>
        <end position="816"/>
    </location>
</feature>
<dbReference type="CDD" id="cd10170">
    <property type="entry name" value="ASKHA_NBD_HSP70"/>
    <property type="match status" value="1"/>
</dbReference>
<feature type="region of interest" description="Disordered" evidence="1">
    <location>
        <begin position="638"/>
        <end position="669"/>
    </location>
</feature>
<feature type="compositionally biased region" description="Acidic residues" evidence="1">
    <location>
        <begin position="735"/>
        <end position="748"/>
    </location>
</feature>
<feature type="compositionally biased region" description="Polar residues" evidence="1">
    <location>
        <begin position="757"/>
        <end position="772"/>
    </location>
</feature>
<dbReference type="STRING" id="139825.A0A401GAS8"/>
<dbReference type="SUPFAM" id="SSF53067">
    <property type="entry name" value="Actin-like ATPase domain"/>
    <property type="match status" value="2"/>
</dbReference>
<dbReference type="EMBL" id="BFAD01000002">
    <property type="protein sequence ID" value="GBE79274.1"/>
    <property type="molecule type" value="Genomic_DNA"/>
</dbReference>
<dbReference type="PANTHER" id="PTHR14187">
    <property type="entry name" value="ALPHA KINASE/ELONGATION FACTOR 2 KINASE"/>
    <property type="match status" value="1"/>
</dbReference>
<feature type="compositionally biased region" description="Basic residues" evidence="1">
    <location>
        <begin position="638"/>
        <end position="648"/>
    </location>
</feature>
<dbReference type="Proteomes" id="UP000287166">
    <property type="component" value="Unassembled WGS sequence"/>
</dbReference>